<evidence type="ECO:0000256" key="1">
    <source>
        <dbReference type="SAM" id="MobiDB-lite"/>
    </source>
</evidence>
<proteinExistence type="predicted"/>
<dbReference type="Proteomes" id="UP000192596">
    <property type="component" value="Unassembled WGS sequence"/>
</dbReference>
<feature type="region of interest" description="Disordered" evidence="1">
    <location>
        <begin position="1"/>
        <end position="32"/>
    </location>
</feature>
<evidence type="ECO:0000313" key="2">
    <source>
        <dbReference type="EMBL" id="OQO11072.1"/>
    </source>
</evidence>
<dbReference type="EMBL" id="NAJO01000007">
    <property type="protein sequence ID" value="OQO11072.1"/>
    <property type="molecule type" value="Genomic_DNA"/>
</dbReference>
<feature type="compositionally biased region" description="Basic and acidic residues" evidence="1">
    <location>
        <begin position="7"/>
        <end position="16"/>
    </location>
</feature>
<feature type="region of interest" description="Disordered" evidence="1">
    <location>
        <begin position="120"/>
        <end position="145"/>
    </location>
</feature>
<gene>
    <name evidence="2" type="ORF">B0A48_05327</name>
</gene>
<reference evidence="3" key="1">
    <citation type="submission" date="2017-03" db="EMBL/GenBank/DDBJ databases">
        <title>Genomes of endolithic fungi from Antarctica.</title>
        <authorList>
            <person name="Coleine C."/>
            <person name="Masonjones S."/>
            <person name="Stajich J.E."/>
        </authorList>
    </citation>
    <scope>NUCLEOTIDE SEQUENCE [LARGE SCALE GENOMIC DNA]</scope>
    <source>
        <strain evidence="3">CCFEE 5527</strain>
    </source>
</reference>
<organism evidence="2 3">
    <name type="scientific">Cryoendolithus antarcticus</name>
    <dbReference type="NCBI Taxonomy" id="1507870"/>
    <lineage>
        <taxon>Eukaryota</taxon>
        <taxon>Fungi</taxon>
        <taxon>Dikarya</taxon>
        <taxon>Ascomycota</taxon>
        <taxon>Pezizomycotina</taxon>
        <taxon>Dothideomycetes</taxon>
        <taxon>Dothideomycetidae</taxon>
        <taxon>Cladosporiales</taxon>
        <taxon>Cladosporiaceae</taxon>
        <taxon>Cryoendolithus</taxon>
    </lineage>
</organism>
<evidence type="ECO:0000313" key="3">
    <source>
        <dbReference type="Proteomes" id="UP000192596"/>
    </source>
</evidence>
<protein>
    <submittedName>
        <fullName evidence="2">Uncharacterized protein</fullName>
    </submittedName>
</protein>
<dbReference type="InParanoid" id="A0A1V8TIL9"/>
<comment type="caution">
    <text evidence="2">The sequence shown here is derived from an EMBL/GenBank/DDBJ whole genome shotgun (WGS) entry which is preliminary data.</text>
</comment>
<name>A0A1V8TIL9_9PEZI</name>
<sequence>MANTRMARFEALRETADGAPAPDGIGRPRAEQPINPLIDQRILLPVPEDLDLGPPLLSVRRPEQKWHPWPPGNMPRPIRPLRQPMPMPVVAAIPDAAPMAPLPGLPGSWPVPRYAEPAGPVPPAPANVQPVLDPANPRQPPQNSRLTAALNQELTDNLLRTMPRADECDTEDCRRARYWGC</sequence>
<accession>A0A1V8TIL9</accession>
<dbReference type="AlphaFoldDB" id="A0A1V8TIL9"/>
<keyword evidence="3" id="KW-1185">Reference proteome</keyword>